<evidence type="ECO:0000313" key="3">
    <source>
        <dbReference type="EMBL" id="AWR95235.1"/>
    </source>
</evidence>
<dbReference type="KEGG" id="abri:DFR85_12130"/>
<evidence type="ECO:0000313" key="4">
    <source>
        <dbReference type="Proteomes" id="UP000248044"/>
    </source>
</evidence>
<name>A0A2U9IGY6_9CREN</name>
<dbReference type="Proteomes" id="UP000248044">
    <property type="component" value="Chromosome"/>
</dbReference>
<organism evidence="3 4">
    <name type="scientific">Acidianus brierleyi</name>
    <dbReference type="NCBI Taxonomy" id="41673"/>
    <lineage>
        <taxon>Archaea</taxon>
        <taxon>Thermoproteota</taxon>
        <taxon>Thermoprotei</taxon>
        <taxon>Sulfolobales</taxon>
        <taxon>Sulfolobaceae</taxon>
        <taxon>Acidianus</taxon>
    </lineage>
</organism>
<dbReference type="RefSeq" id="WP_110271116.1">
    <property type="nucleotide sequence ID" value="NZ_CP029289.2"/>
</dbReference>
<feature type="domain" description="Zinc-ribbon" evidence="2">
    <location>
        <begin position="5"/>
        <end position="24"/>
    </location>
</feature>
<gene>
    <name evidence="3" type="ORF">DFR85_12130</name>
</gene>
<feature type="transmembrane region" description="Helical" evidence="1">
    <location>
        <begin position="47"/>
        <end position="68"/>
    </location>
</feature>
<accession>A0A2U9IGY6</accession>
<keyword evidence="1" id="KW-1133">Transmembrane helix</keyword>
<dbReference type="GeneID" id="36832916"/>
<keyword evidence="4" id="KW-1185">Reference proteome</keyword>
<dbReference type="OrthoDB" id="76153at2157"/>
<dbReference type="Pfam" id="PF13240">
    <property type="entry name" value="Zn_Ribbon_1"/>
    <property type="match status" value="1"/>
</dbReference>
<evidence type="ECO:0000256" key="1">
    <source>
        <dbReference type="SAM" id="Phobius"/>
    </source>
</evidence>
<keyword evidence="1" id="KW-0812">Transmembrane</keyword>
<dbReference type="AlphaFoldDB" id="A0A2U9IGY6"/>
<dbReference type="EMBL" id="CP029289">
    <property type="protein sequence ID" value="AWR95235.1"/>
    <property type="molecule type" value="Genomic_DNA"/>
</dbReference>
<protein>
    <recommendedName>
        <fullName evidence="2">Zinc-ribbon domain-containing protein</fullName>
    </recommendedName>
</protein>
<proteinExistence type="predicted"/>
<dbReference type="InterPro" id="IPR026870">
    <property type="entry name" value="Zinc_ribbon_dom"/>
</dbReference>
<reference evidence="3 4" key="1">
    <citation type="submission" date="2018-05" db="EMBL/GenBank/DDBJ databases">
        <title>Complete Genome Sequences of Extremely Thermoacidophilic, Metal-Mobilizing Type-Strain Members of the Archaeal Family Sulfolobaceae: Acidianus brierleyi DSM-1651T, Acidianus sulfidivorans DSM-18786T, Metallosphaera hakonensis DSM-7519T, and Metallosphaera prunae DSM-10039T.</title>
        <authorList>
            <person name="Counts J.A."/>
            <person name="Kelly R.M."/>
        </authorList>
    </citation>
    <scope>NUCLEOTIDE SEQUENCE [LARGE SCALE GENOMIC DNA]</scope>
    <source>
        <strain evidence="3 4">DSM 1651</strain>
    </source>
</reference>
<keyword evidence="1" id="KW-0472">Membrane</keyword>
<sequence>MTKICPVCGKENDDNAQFCVNCNYDFSSPPPVPTPSPSNSSKFPKKIIGIAAIIIIIIAAIIFLPSFFHHPTYTEASAAEKAYGGKWIVNTTYSGTEIINSNNTVSIKFLNGTSTVLTVNSTGLAGTKALIMILTQKNSTNYIELADINFTNTTVASKYFSFFYTSIEEESSFTNMSINNATYQNYKLVYIAGGSVKTVYGIYPVPSIAMAIHGSNVITLRINGFSSNLSQIVDLLKPLI</sequence>
<evidence type="ECO:0000259" key="2">
    <source>
        <dbReference type="Pfam" id="PF13240"/>
    </source>
</evidence>